<keyword evidence="7 12" id="KW-0269">Exonuclease</keyword>
<keyword evidence="4" id="KW-0698">rRNA processing</keyword>
<dbReference type="GO" id="GO:0004527">
    <property type="term" value="F:exonuclease activity"/>
    <property type="evidence" value="ECO:0007669"/>
    <property type="project" value="UniProtKB-KW"/>
</dbReference>
<keyword evidence="13" id="KW-1185">Reference proteome</keyword>
<organism evidence="12 13">
    <name type="scientific">Nakaseomyces bracarensis</name>
    <dbReference type="NCBI Taxonomy" id="273131"/>
    <lineage>
        <taxon>Eukaryota</taxon>
        <taxon>Fungi</taxon>
        <taxon>Dikarya</taxon>
        <taxon>Ascomycota</taxon>
        <taxon>Saccharomycotina</taxon>
        <taxon>Saccharomycetes</taxon>
        <taxon>Saccharomycetales</taxon>
        <taxon>Saccharomycetaceae</taxon>
        <taxon>Nakaseomyces</taxon>
    </lineage>
</organism>
<keyword evidence="5" id="KW-0540">Nuclease</keyword>
<feature type="region of interest" description="Disordered" evidence="10">
    <location>
        <begin position="1"/>
        <end position="24"/>
    </location>
</feature>
<evidence type="ECO:0000313" key="13">
    <source>
        <dbReference type="Proteomes" id="UP001623330"/>
    </source>
</evidence>
<name>A0ABR4NP90_9SACH</name>
<reference evidence="12 13" key="1">
    <citation type="submission" date="2024-05" db="EMBL/GenBank/DDBJ databases">
        <title>Long read based assembly of the Candida bracarensis genome reveals expanded adhesin content.</title>
        <authorList>
            <person name="Marcet-Houben M."/>
            <person name="Ksiezopolska E."/>
            <person name="Gabaldon T."/>
        </authorList>
    </citation>
    <scope>NUCLEOTIDE SEQUENCE [LARGE SCALE GENOMIC DNA]</scope>
    <source>
        <strain evidence="12 13">CBM6</strain>
    </source>
</reference>
<sequence>MKLSQNWTTLSSAGGKKLKKKKAGVDKKVKKDVIVKKAQKSKIMSMVYDMNKEIEKQKENKKTGKEFEFKGQVVEDDTMKILEDNALVRGDGKNRKDIGKYVAMDCEFVGVGPEGKESMLARISLVNYHGNLIMDKFVKPRETVTDWRTWVSGIKPEHMRGAVTFHEAQKEVAAVLENRILVGHAVKHDLDALMLSHPRSKIIDTSRHVPFRQQYAKGKSPSLKKLAKEILKIEIQDGQHSSVEDARATMLLYKSAKKEFDQEHRKRNGH</sequence>
<feature type="domain" description="Exonuclease" evidence="11">
    <location>
        <begin position="100"/>
        <end position="262"/>
    </location>
</feature>
<dbReference type="Gene3D" id="3.30.420.10">
    <property type="entry name" value="Ribonuclease H-like superfamily/Ribonuclease H"/>
    <property type="match status" value="1"/>
</dbReference>
<dbReference type="InterPro" id="IPR047021">
    <property type="entry name" value="REXO1/3/4-like"/>
</dbReference>
<dbReference type="InterPro" id="IPR036397">
    <property type="entry name" value="RNaseH_sf"/>
</dbReference>
<dbReference type="Pfam" id="PF00929">
    <property type="entry name" value="RNase_T"/>
    <property type="match status" value="1"/>
</dbReference>
<evidence type="ECO:0000256" key="7">
    <source>
        <dbReference type="ARBA" id="ARBA00022839"/>
    </source>
</evidence>
<evidence type="ECO:0000256" key="8">
    <source>
        <dbReference type="ARBA" id="ARBA00023242"/>
    </source>
</evidence>
<keyword evidence="6" id="KW-0378">Hydrolase</keyword>
<dbReference type="PANTHER" id="PTHR12801:SF45">
    <property type="entry name" value="RNA EXONUCLEASE 4"/>
    <property type="match status" value="1"/>
</dbReference>
<dbReference type="EMBL" id="JBEVYD010000011">
    <property type="protein sequence ID" value="KAL3229775.1"/>
    <property type="molecule type" value="Genomic_DNA"/>
</dbReference>
<comment type="subcellular location">
    <subcellularLocation>
        <location evidence="1">Nucleus</location>
    </subcellularLocation>
</comment>
<keyword evidence="8" id="KW-0539">Nucleus</keyword>
<comment type="similarity">
    <text evidence="2">Belongs to the REXO4 family.</text>
</comment>
<evidence type="ECO:0000256" key="9">
    <source>
        <dbReference type="ARBA" id="ARBA00025599"/>
    </source>
</evidence>
<dbReference type="Proteomes" id="UP001623330">
    <property type="component" value="Unassembled WGS sequence"/>
</dbReference>
<evidence type="ECO:0000256" key="6">
    <source>
        <dbReference type="ARBA" id="ARBA00022801"/>
    </source>
</evidence>
<evidence type="ECO:0000256" key="5">
    <source>
        <dbReference type="ARBA" id="ARBA00022722"/>
    </source>
</evidence>
<evidence type="ECO:0000313" key="12">
    <source>
        <dbReference type="EMBL" id="KAL3229775.1"/>
    </source>
</evidence>
<proteinExistence type="inferred from homology"/>
<evidence type="ECO:0000256" key="2">
    <source>
        <dbReference type="ARBA" id="ARBA00010489"/>
    </source>
</evidence>
<accession>A0ABR4NP90</accession>
<evidence type="ECO:0000256" key="4">
    <source>
        <dbReference type="ARBA" id="ARBA00022552"/>
    </source>
</evidence>
<feature type="compositionally biased region" description="Polar residues" evidence="10">
    <location>
        <begin position="1"/>
        <end position="10"/>
    </location>
</feature>
<comment type="function">
    <text evidence="9">Exoribonuclease involved in ribosome biosynthesis. Involved in the processing of ITS1, the internal transcribed spacer localized between the 18S and 5.8S rRNAs.</text>
</comment>
<gene>
    <name evidence="12" type="ORF">RNJ44_01911</name>
</gene>
<dbReference type="InterPro" id="IPR013520">
    <property type="entry name" value="Ribonucl_H"/>
</dbReference>
<dbReference type="SMART" id="SM00479">
    <property type="entry name" value="EXOIII"/>
    <property type="match status" value="1"/>
</dbReference>
<evidence type="ECO:0000256" key="3">
    <source>
        <dbReference type="ARBA" id="ARBA00016937"/>
    </source>
</evidence>
<dbReference type="PANTHER" id="PTHR12801">
    <property type="entry name" value="RNA EXONUCLEASE REXO1 / RECO3 FAMILY MEMBER-RELATED"/>
    <property type="match status" value="1"/>
</dbReference>
<dbReference type="SUPFAM" id="SSF53098">
    <property type="entry name" value="Ribonuclease H-like"/>
    <property type="match status" value="1"/>
</dbReference>
<protein>
    <recommendedName>
        <fullName evidence="3">RNA exonuclease 4</fullName>
    </recommendedName>
</protein>
<dbReference type="CDD" id="cd06144">
    <property type="entry name" value="REX4_like"/>
    <property type="match status" value="1"/>
</dbReference>
<evidence type="ECO:0000256" key="10">
    <source>
        <dbReference type="SAM" id="MobiDB-lite"/>
    </source>
</evidence>
<evidence type="ECO:0000256" key="1">
    <source>
        <dbReference type="ARBA" id="ARBA00004123"/>
    </source>
</evidence>
<dbReference type="InterPro" id="IPR012337">
    <property type="entry name" value="RNaseH-like_sf"/>
</dbReference>
<dbReference type="InterPro" id="IPR037431">
    <property type="entry name" value="REX4_DEDDh_dom"/>
</dbReference>
<comment type="caution">
    <text evidence="12">The sequence shown here is derived from an EMBL/GenBank/DDBJ whole genome shotgun (WGS) entry which is preliminary data.</text>
</comment>
<evidence type="ECO:0000259" key="11">
    <source>
        <dbReference type="SMART" id="SM00479"/>
    </source>
</evidence>